<dbReference type="GeneID" id="30009500"/>
<gene>
    <name evidence="4" type="ORF">AYL99_05332</name>
</gene>
<dbReference type="PANTHER" id="PTHR24067">
    <property type="entry name" value="UBIQUITIN-CONJUGATING ENZYME E2"/>
    <property type="match status" value="1"/>
</dbReference>
<feature type="compositionally biased region" description="Low complexity" evidence="2">
    <location>
        <begin position="112"/>
        <end position="122"/>
    </location>
</feature>
<dbReference type="CDD" id="cd23808">
    <property type="entry name" value="UBCc_UBE2W"/>
    <property type="match status" value="1"/>
</dbReference>
<evidence type="ECO:0000313" key="4">
    <source>
        <dbReference type="EMBL" id="OAP60330.1"/>
    </source>
</evidence>
<feature type="region of interest" description="Disordered" evidence="2">
    <location>
        <begin position="104"/>
        <end position="131"/>
    </location>
</feature>
<evidence type="ECO:0000256" key="1">
    <source>
        <dbReference type="ARBA" id="ARBA00022786"/>
    </source>
</evidence>
<dbReference type="STRING" id="1367422.A0A178ZKK5"/>
<accession>A0A178ZKK5</accession>
<dbReference type="Gene3D" id="3.10.110.10">
    <property type="entry name" value="Ubiquitin Conjugating Enzyme"/>
    <property type="match status" value="1"/>
</dbReference>
<sequence length="221" mass="24600">MFAAKRLGKELVKVKFHMLPNPTTPRHTCHNLLDKPRDVLPAQQKLPPGIELVKADDFREWLVDIQVLDANPLYMNQVFRLSFLFSDSYPIEAPEVVFIKVSPSATDPAKPQQQQSQSQSQSPTPFPGRPIPIHPHIYSNGIICLDLLGSVGWSPVQSVESVCMSLQSMLTGNTKNQRPPGDEQFCQSMGVRGPDGWSGYRGGGRGRGLRDVRFAYDDDSV</sequence>
<dbReference type="InterPro" id="IPR050113">
    <property type="entry name" value="Ub_conjugating_enzyme"/>
</dbReference>
<dbReference type="PROSITE" id="PS50127">
    <property type="entry name" value="UBC_2"/>
    <property type="match status" value="1"/>
</dbReference>
<feature type="domain" description="UBC core" evidence="3">
    <location>
        <begin position="28"/>
        <end position="213"/>
    </location>
</feature>
<organism evidence="4 5">
    <name type="scientific">Fonsecaea erecta</name>
    <dbReference type="NCBI Taxonomy" id="1367422"/>
    <lineage>
        <taxon>Eukaryota</taxon>
        <taxon>Fungi</taxon>
        <taxon>Dikarya</taxon>
        <taxon>Ascomycota</taxon>
        <taxon>Pezizomycotina</taxon>
        <taxon>Eurotiomycetes</taxon>
        <taxon>Chaetothyriomycetidae</taxon>
        <taxon>Chaetothyriales</taxon>
        <taxon>Herpotrichiellaceae</taxon>
        <taxon>Fonsecaea</taxon>
    </lineage>
</organism>
<dbReference type="OrthoDB" id="406833at2759"/>
<dbReference type="AlphaFoldDB" id="A0A178ZKK5"/>
<proteinExistence type="predicted"/>
<dbReference type="Proteomes" id="UP000078343">
    <property type="component" value="Unassembled WGS sequence"/>
</dbReference>
<dbReference type="EMBL" id="LVYI01000004">
    <property type="protein sequence ID" value="OAP60330.1"/>
    <property type="molecule type" value="Genomic_DNA"/>
</dbReference>
<protein>
    <recommendedName>
        <fullName evidence="3">UBC core domain-containing protein</fullName>
    </recommendedName>
</protein>
<dbReference type="SMART" id="SM00212">
    <property type="entry name" value="UBCc"/>
    <property type="match status" value="1"/>
</dbReference>
<dbReference type="InterPro" id="IPR016135">
    <property type="entry name" value="UBQ-conjugating_enzyme/RWD"/>
</dbReference>
<evidence type="ECO:0000259" key="3">
    <source>
        <dbReference type="PROSITE" id="PS50127"/>
    </source>
</evidence>
<name>A0A178ZKK5_9EURO</name>
<dbReference type="RefSeq" id="XP_018693697.1">
    <property type="nucleotide sequence ID" value="XM_018836844.1"/>
</dbReference>
<keyword evidence="5" id="KW-1185">Reference proteome</keyword>
<evidence type="ECO:0000313" key="5">
    <source>
        <dbReference type="Proteomes" id="UP000078343"/>
    </source>
</evidence>
<evidence type="ECO:0000256" key="2">
    <source>
        <dbReference type="SAM" id="MobiDB-lite"/>
    </source>
</evidence>
<comment type="caution">
    <text evidence="4">The sequence shown here is derived from an EMBL/GenBank/DDBJ whole genome shotgun (WGS) entry which is preliminary data.</text>
</comment>
<keyword evidence="1" id="KW-0833">Ubl conjugation pathway</keyword>
<dbReference type="SUPFAM" id="SSF54495">
    <property type="entry name" value="UBC-like"/>
    <property type="match status" value="1"/>
</dbReference>
<dbReference type="Pfam" id="PF00179">
    <property type="entry name" value="UQ_con"/>
    <property type="match status" value="1"/>
</dbReference>
<dbReference type="InterPro" id="IPR000608">
    <property type="entry name" value="UBC"/>
</dbReference>
<reference evidence="4 5" key="1">
    <citation type="submission" date="2016-04" db="EMBL/GenBank/DDBJ databases">
        <title>Draft genome of Fonsecaea erecta CBS 125763.</title>
        <authorList>
            <person name="Weiss V.A."/>
            <person name="Vicente V.A."/>
            <person name="Raittz R.T."/>
            <person name="Moreno L.F."/>
            <person name="De Souza E.M."/>
            <person name="Pedrosa F.O."/>
            <person name="Steffens M.B."/>
            <person name="Faoro H."/>
            <person name="Tadra-Sfeir M.Z."/>
            <person name="Najafzadeh M.J."/>
            <person name="Felipe M.S."/>
            <person name="Teixeira M."/>
            <person name="Sun J."/>
            <person name="Xi L."/>
            <person name="Gomes R."/>
            <person name="De Azevedo C.M."/>
            <person name="Salgado C.G."/>
            <person name="Da Silva M.B."/>
            <person name="Nascimento M.F."/>
            <person name="Queiroz-Telles F."/>
            <person name="Attili D.S."/>
            <person name="Gorbushina A."/>
        </authorList>
    </citation>
    <scope>NUCLEOTIDE SEQUENCE [LARGE SCALE GENOMIC DNA]</scope>
    <source>
        <strain evidence="4 5">CBS 125763</strain>
    </source>
</reference>